<sequence>MARTFPADVLQAQVDWYVALDRLNERSAPPSGFDDAVGPIGDRWCAVAGVRQSLCRGVLFGHGLDADDVEELEAVGGVSAGRGGEGDDA</sequence>
<name>A0ABP5J9R0_9ACTN</name>
<accession>A0ABP5J9R0</accession>
<gene>
    <name evidence="1" type="ORF">GCM10009802_13350</name>
</gene>
<reference evidence="2" key="1">
    <citation type="journal article" date="2019" name="Int. J. Syst. Evol. Microbiol.">
        <title>The Global Catalogue of Microorganisms (GCM) 10K type strain sequencing project: providing services to taxonomists for standard genome sequencing and annotation.</title>
        <authorList>
            <consortium name="The Broad Institute Genomics Platform"/>
            <consortium name="The Broad Institute Genome Sequencing Center for Infectious Disease"/>
            <person name="Wu L."/>
            <person name="Ma J."/>
        </authorList>
    </citation>
    <scope>NUCLEOTIDE SEQUENCE [LARGE SCALE GENOMIC DNA]</scope>
    <source>
        <strain evidence="2">JCM 15481</strain>
    </source>
</reference>
<comment type="caution">
    <text evidence="1">The sequence shown here is derived from an EMBL/GenBank/DDBJ whole genome shotgun (WGS) entry which is preliminary data.</text>
</comment>
<dbReference type="EMBL" id="BAAAPF010000022">
    <property type="protein sequence ID" value="GAA2114170.1"/>
    <property type="molecule type" value="Genomic_DNA"/>
</dbReference>
<keyword evidence="2" id="KW-1185">Reference proteome</keyword>
<organism evidence="1 2">
    <name type="scientific">Streptomyces synnematoformans</name>
    <dbReference type="NCBI Taxonomy" id="415721"/>
    <lineage>
        <taxon>Bacteria</taxon>
        <taxon>Bacillati</taxon>
        <taxon>Actinomycetota</taxon>
        <taxon>Actinomycetes</taxon>
        <taxon>Kitasatosporales</taxon>
        <taxon>Streptomycetaceae</taxon>
        <taxon>Streptomyces</taxon>
    </lineage>
</organism>
<proteinExistence type="predicted"/>
<protein>
    <submittedName>
        <fullName evidence="1">Uncharacterized protein</fullName>
    </submittedName>
</protein>
<dbReference type="Proteomes" id="UP001500443">
    <property type="component" value="Unassembled WGS sequence"/>
</dbReference>
<evidence type="ECO:0000313" key="1">
    <source>
        <dbReference type="EMBL" id="GAA2114170.1"/>
    </source>
</evidence>
<evidence type="ECO:0000313" key="2">
    <source>
        <dbReference type="Proteomes" id="UP001500443"/>
    </source>
</evidence>